<evidence type="ECO:0000259" key="7">
    <source>
        <dbReference type="Pfam" id="PF04085"/>
    </source>
</evidence>
<protein>
    <recommendedName>
        <fullName evidence="2 5">Cell shape-determining protein MreC</fullName>
    </recommendedName>
    <alternativeName>
        <fullName evidence="4 5">Cell shape protein MreC</fullName>
    </alternativeName>
</protein>
<keyword evidence="3 5" id="KW-0133">Cell shape</keyword>
<evidence type="ECO:0000256" key="1">
    <source>
        <dbReference type="ARBA" id="ARBA00009369"/>
    </source>
</evidence>
<comment type="function">
    <text evidence="5">Involved in formation and maintenance of cell shape.</text>
</comment>
<evidence type="ECO:0000256" key="6">
    <source>
        <dbReference type="SAM" id="Phobius"/>
    </source>
</evidence>
<dbReference type="EMBL" id="JADIMZ010000028">
    <property type="protein sequence ID" value="MBO8432073.1"/>
    <property type="molecule type" value="Genomic_DNA"/>
</dbReference>
<keyword evidence="6" id="KW-1133">Transmembrane helix</keyword>
<evidence type="ECO:0000256" key="5">
    <source>
        <dbReference type="PIRNR" id="PIRNR038471"/>
    </source>
</evidence>
<organism evidence="8 9">
    <name type="scientific">Candidatus Pullibacteroides excrementavium</name>
    <dbReference type="NCBI Taxonomy" id="2840905"/>
    <lineage>
        <taxon>Bacteria</taxon>
        <taxon>Pseudomonadati</taxon>
        <taxon>Bacteroidota</taxon>
        <taxon>Bacteroidia</taxon>
        <taxon>Bacteroidales</taxon>
        <taxon>Candidatus Pullibacteroides</taxon>
    </lineage>
</organism>
<accession>A0A9D9DSW0</accession>
<dbReference type="InterPro" id="IPR007221">
    <property type="entry name" value="MreC"/>
</dbReference>
<reference evidence="8" key="1">
    <citation type="submission" date="2020-10" db="EMBL/GenBank/DDBJ databases">
        <authorList>
            <person name="Gilroy R."/>
        </authorList>
    </citation>
    <scope>NUCLEOTIDE SEQUENCE</scope>
    <source>
        <strain evidence="8">2889</strain>
    </source>
</reference>
<dbReference type="Proteomes" id="UP000823612">
    <property type="component" value="Unassembled WGS sequence"/>
</dbReference>
<dbReference type="GO" id="GO:0008360">
    <property type="term" value="P:regulation of cell shape"/>
    <property type="evidence" value="ECO:0007669"/>
    <property type="project" value="UniProtKB-KW"/>
</dbReference>
<name>A0A9D9DSW0_9BACT</name>
<evidence type="ECO:0000256" key="2">
    <source>
        <dbReference type="ARBA" id="ARBA00013855"/>
    </source>
</evidence>
<dbReference type="PANTHER" id="PTHR34138:SF1">
    <property type="entry name" value="CELL SHAPE-DETERMINING PROTEIN MREC"/>
    <property type="match status" value="1"/>
</dbReference>
<keyword evidence="6" id="KW-0472">Membrane</keyword>
<evidence type="ECO:0000313" key="9">
    <source>
        <dbReference type="Proteomes" id="UP000823612"/>
    </source>
</evidence>
<proteinExistence type="inferred from homology"/>
<dbReference type="InterPro" id="IPR042175">
    <property type="entry name" value="Cell/Rod_MreC_2"/>
</dbReference>
<reference evidence="8" key="2">
    <citation type="journal article" date="2021" name="PeerJ">
        <title>Extensive microbial diversity within the chicken gut microbiome revealed by metagenomics and culture.</title>
        <authorList>
            <person name="Gilroy R."/>
            <person name="Ravi A."/>
            <person name="Getino M."/>
            <person name="Pursley I."/>
            <person name="Horton D.L."/>
            <person name="Alikhan N.F."/>
            <person name="Baker D."/>
            <person name="Gharbi K."/>
            <person name="Hall N."/>
            <person name="Watson M."/>
            <person name="Adriaenssens E.M."/>
            <person name="Foster-Nyarko E."/>
            <person name="Jarju S."/>
            <person name="Secka A."/>
            <person name="Antonio M."/>
            <person name="Oren A."/>
            <person name="Chaudhuri R.R."/>
            <person name="La Ragione R."/>
            <person name="Hildebrand F."/>
            <person name="Pallen M.J."/>
        </authorList>
    </citation>
    <scope>NUCLEOTIDE SEQUENCE</scope>
    <source>
        <strain evidence="8">2889</strain>
    </source>
</reference>
<comment type="similarity">
    <text evidence="1 5">Belongs to the MreC family.</text>
</comment>
<dbReference type="Pfam" id="PF04085">
    <property type="entry name" value="MreC"/>
    <property type="match status" value="1"/>
</dbReference>
<dbReference type="PANTHER" id="PTHR34138">
    <property type="entry name" value="CELL SHAPE-DETERMINING PROTEIN MREC"/>
    <property type="match status" value="1"/>
</dbReference>
<dbReference type="Gene3D" id="2.40.10.340">
    <property type="entry name" value="Rod shape-determining protein MreC, domain 1"/>
    <property type="match status" value="1"/>
</dbReference>
<gene>
    <name evidence="8" type="primary">mreC</name>
    <name evidence="8" type="ORF">IAB08_02105</name>
</gene>
<dbReference type="InterPro" id="IPR042177">
    <property type="entry name" value="Cell/Rod_1"/>
</dbReference>
<feature type="domain" description="Rod shape-determining protein MreC beta-barrel core" evidence="7">
    <location>
        <begin position="113"/>
        <end position="260"/>
    </location>
</feature>
<evidence type="ECO:0000256" key="3">
    <source>
        <dbReference type="ARBA" id="ARBA00022960"/>
    </source>
</evidence>
<dbReference type="NCBIfam" id="NF010532">
    <property type="entry name" value="PRK13922.9-3"/>
    <property type="match status" value="1"/>
</dbReference>
<feature type="transmembrane region" description="Helical" evidence="6">
    <location>
        <begin position="12"/>
        <end position="29"/>
    </location>
</feature>
<dbReference type="PIRSF" id="PIRSF038471">
    <property type="entry name" value="MreC"/>
    <property type="match status" value="1"/>
</dbReference>
<dbReference type="InterPro" id="IPR055342">
    <property type="entry name" value="MreC_beta-barrel_core"/>
</dbReference>
<comment type="caution">
    <text evidence="8">The sequence shown here is derived from an EMBL/GenBank/DDBJ whole genome shotgun (WGS) entry which is preliminary data.</text>
</comment>
<evidence type="ECO:0000256" key="4">
    <source>
        <dbReference type="ARBA" id="ARBA00032089"/>
    </source>
</evidence>
<dbReference type="Gene3D" id="2.40.10.350">
    <property type="entry name" value="Rod shape-determining protein MreC, domain 2"/>
    <property type="match status" value="1"/>
</dbReference>
<dbReference type="AlphaFoldDB" id="A0A9D9DSW0"/>
<evidence type="ECO:0000313" key="8">
    <source>
        <dbReference type="EMBL" id="MBO8432073.1"/>
    </source>
</evidence>
<sequence length="278" mass="31116">MNQILQLLRRNLYILVFLLLEAIALVLFFNNNQQPSSSLYEFGTAIKGRFLSIGGDVRSKDELKAENLELQKENAWLRAQLETSKLPLRHQEKAFRTDSAYAQRYICLCTRIVHSTLNLSNNYFILDAGRAEGVEAGMGVISPRGIIGIVDKVSEHFSSVLTVLHSQSLVSVSLASSGFSGSLSWPGIRYDEAVLSDIPSHVRIRKGEKVVTSGLSSVFPGGIPVGYVEEVISEPGEDFYRLRIRFSEDYHGVDQVYIVKDLYKAELESCRQHPFGEI</sequence>
<keyword evidence="6" id="KW-0812">Transmembrane</keyword>
<dbReference type="GO" id="GO:0005886">
    <property type="term" value="C:plasma membrane"/>
    <property type="evidence" value="ECO:0007669"/>
    <property type="project" value="TreeGrafter"/>
</dbReference>